<evidence type="ECO:0000256" key="5">
    <source>
        <dbReference type="ARBA" id="ARBA00022737"/>
    </source>
</evidence>
<sequence length="730" mass="78696">MTVNRTLMEGTMGIVVAIDGPSGSGKSTVSRRVAAELELAYLDTGAMYRAAAWWCEHEGIDLGDGAAVAEAVAAMPLHMGLDPEHPTFTVDGTDVSTAIRDPHIATVVSKVATNLEVRAELARRQREIIRFEATGHTGSFSEGAGIVAEGRDITTVIAPDADARLLVTASEEARLARRAGDLEAAGKQVDADALRDQVVRRDRDDATVSQFLTAPEGVTLVDTSELTLEQSVERVLDLVEEAADAAAQRDAEEDLRAQAMRAGLADYELDEEDLALLEADGGLPTGDSVEPGLPVLAVVGRPNVGKSTLVNRVLGRREAVVQDTPGVTRDRVSYPAEWAGRRFTIVDTGGWEVDVAGLDAAVATQAEVAVEMADAVLLVVDAQVGITETDARVVRMLRRSGKPVVLAANKVDSPAQEGDAATLWNLGLGEPFPVSALHGRGSGEVLDAVMEVLPEVSAVATAAPEGDLHRIALVGRPNVGKSSLLNSIAGQERVVVNETAGTTRDPVDEIIELDGRQWVFVDTAGIRRRVKQSRGADYYAVLRTQGAIDKAEVAVVLLDASEPISEQDVRVVQQAVDAGRALVLVNNKWDLVDEERQKMLLWEVEHDLAHVSWAPHINLAARTGWHTNRLVRALDAALEGWTTRVPTGRLNGFLGQLQSATPHPVRGGKQPRILFATQVQVAPPRIVIFTTGFLDAGYRRFIERRLREEFGFTGTPIQIGVRVREKRQRR</sequence>
<dbReference type="GO" id="GO:0036430">
    <property type="term" value="F:CMP kinase activity"/>
    <property type="evidence" value="ECO:0007669"/>
    <property type="project" value="RHEA"/>
</dbReference>
<dbReference type="GO" id="GO:0005525">
    <property type="term" value="F:GTP binding"/>
    <property type="evidence" value="ECO:0007669"/>
    <property type="project" value="UniProtKB-UniRule"/>
</dbReference>
<comment type="catalytic activity">
    <reaction evidence="10 14">
        <text>dCMP + ATP = dCDP + ADP</text>
        <dbReference type="Rhea" id="RHEA:25094"/>
        <dbReference type="ChEBI" id="CHEBI:30616"/>
        <dbReference type="ChEBI" id="CHEBI:57566"/>
        <dbReference type="ChEBI" id="CHEBI:58593"/>
        <dbReference type="ChEBI" id="CHEBI:456216"/>
        <dbReference type="EC" id="2.7.4.25"/>
    </reaction>
</comment>
<dbReference type="SMART" id="SM00382">
    <property type="entry name" value="AAA"/>
    <property type="match status" value="3"/>
</dbReference>
<reference evidence="18" key="1">
    <citation type="submission" date="2010-02" db="EMBL/GenBank/DDBJ databases">
        <title>The Genome Sequence of Prevotella oris strain C735.</title>
        <authorList>
            <consortium name="The Broad Institute Genome Sequencing Platform"/>
            <person name="Ward D."/>
            <person name="Feldgarden M."/>
            <person name="Earl A."/>
            <person name="Young S.K."/>
            <person name="Zeng Q."/>
            <person name="Koehrsen M."/>
            <person name="Alvarado L."/>
            <person name="Berlin A."/>
            <person name="Bochicchio J."/>
            <person name="Borenstein D."/>
            <person name="Chapman S.B."/>
            <person name="Chen Z."/>
            <person name="Engels R."/>
            <person name="Freedman E."/>
            <person name="Gellesch M."/>
            <person name="Goldberg J."/>
            <person name="Griggs A."/>
            <person name="Gujja S."/>
            <person name="Heilman E."/>
            <person name="Heiman D."/>
            <person name="Hepburn T."/>
            <person name="Howarth C."/>
            <person name="Jen D."/>
            <person name="Larson L."/>
            <person name="Mehta T."/>
            <person name="Park D."/>
            <person name="Pearson M."/>
            <person name="Roberts A."/>
            <person name="Saif S."/>
            <person name="Shea T."/>
            <person name="Shenoy N."/>
            <person name="Sisk P."/>
            <person name="Stolte C."/>
            <person name="Sykes S."/>
            <person name="Thomson T."/>
            <person name="Walk T."/>
            <person name="White J."/>
            <person name="Yandava C."/>
            <person name="Sibley C.D."/>
            <person name="Field T.R."/>
            <person name="Grinwis M."/>
            <person name="Eshaghurshan C.S."/>
            <person name="Surette M.G."/>
            <person name="Haas B."/>
            <person name="Nusbaum C."/>
            <person name="Birren B."/>
        </authorList>
    </citation>
    <scope>NUCLEOTIDE SEQUENCE [LARGE SCALE GENOMIC DNA]</scope>
    <source>
        <strain evidence="18">C505</strain>
    </source>
</reference>
<keyword evidence="3 13" id="KW-0690">Ribosome biogenesis</keyword>
<dbReference type="GO" id="GO:0005524">
    <property type="term" value="F:ATP binding"/>
    <property type="evidence" value="ECO:0007669"/>
    <property type="project" value="UniProtKB-UniRule"/>
</dbReference>
<dbReference type="FunFam" id="3.40.50.300:FF:000057">
    <property type="entry name" value="GTPase Der"/>
    <property type="match status" value="1"/>
</dbReference>
<dbReference type="NCBIfam" id="TIGR03594">
    <property type="entry name" value="GTPase_EngA"/>
    <property type="match status" value="1"/>
</dbReference>
<feature type="binding site" evidence="13">
    <location>
        <begin position="347"/>
        <end position="351"/>
    </location>
    <ligand>
        <name>GTP</name>
        <dbReference type="ChEBI" id="CHEBI:37565"/>
        <label>1</label>
    </ligand>
</feature>
<dbReference type="InterPro" id="IPR016484">
    <property type="entry name" value="GTPase_Der"/>
</dbReference>
<evidence type="ECO:0000256" key="9">
    <source>
        <dbReference type="ARBA" id="ARBA00023134"/>
    </source>
</evidence>
<organism evidence="17 18">
    <name type="scientific">Actinomyces viscosus C505</name>
    <dbReference type="NCBI Taxonomy" id="562973"/>
    <lineage>
        <taxon>Bacteria</taxon>
        <taxon>Bacillati</taxon>
        <taxon>Actinomycetota</taxon>
        <taxon>Actinomycetes</taxon>
        <taxon>Actinomycetales</taxon>
        <taxon>Actinomycetaceae</taxon>
        <taxon>Actinomyces</taxon>
    </lineage>
</organism>
<evidence type="ECO:0000256" key="15">
    <source>
        <dbReference type="PROSITE-ProRule" id="PRU01049"/>
    </source>
</evidence>
<feature type="binding site" evidence="14">
    <location>
        <begin position="20"/>
        <end position="28"/>
    </location>
    <ligand>
        <name>ATP</name>
        <dbReference type="ChEBI" id="CHEBI:30616"/>
    </ligand>
</feature>
<dbReference type="GO" id="GO:0036431">
    <property type="term" value="F:dCMP kinase activity"/>
    <property type="evidence" value="ECO:0007669"/>
    <property type="project" value="InterPro"/>
</dbReference>
<dbReference type="GO" id="GO:0005737">
    <property type="term" value="C:cytoplasm"/>
    <property type="evidence" value="ECO:0007669"/>
    <property type="project" value="UniProtKB-SubCell"/>
</dbReference>
<feature type="binding site" evidence="13">
    <location>
        <begin position="522"/>
        <end position="526"/>
    </location>
    <ligand>
        <name>GTP</name>
        <dbReference type="ChEBI" id="CHEBI:37565"/>
        <label>2</label>
    </ligand>
</feature>
<dbReference type="InterPro" id="IPR015946">
    <property type="entry name" value="KH_dom-like_a/b"/>
</dbReference>
<dbReference type="NCBIfam" id="TIGR00231">
    <property type="entry name" value="small_GTP"/>
    <property type="match status" value="2"/>
</dbReference>
<dbReference type="Gene3D" id="3.30.300.20">
    <property type="match status" value="1"/>
</dbReference>
<dbReference type="EC" id="2.7.4.25" evidence="14"/>
<dbReference type="Pfam" id="PF02224">
    <property type="entry name" value="Cytidylate_kin"/>
    <property type="match status" value="1"/>
</dbReference>
<dbReference type="GO" id="GO:0006220">
    <property type="term" value="P:pyrimidine nucleotide metabolic process"/>
    <property type="evidence" value="ECO:0007669"/>
    <property type="project" value="UniProtKB-UniRule"/>
</dbReference>
<name>F2UZB5_ACTVI</name>
<dbReference type="GO" id="GO:0043022">
    <property type="term" value="F:ribosome binding"/>
    <property type="evidence" value="ECO:0007669"/>
    <property type="project" value="TreeGrafter"/>
</dbReference>
<dbReference type="EMBL" id="ACRE02000006">
    <property type="protein sequence ID" value="EGE37519.2"/>
    <property type="molecule type" value="Genomic_DNA"/>
</dbReference>
<keyword evidence="4 14" id="KW-0808">Transferase</keyword>
<keyword evidence="8 14" id="KW-0067">ATP-binding</keyword>
<feature type="binding site" evidence="13">
    <location>
        <begin position="587"/>
        <end position="590"/>
    </location>
    <ligand>
        <name>GTP</name>
        <dbReference type="ChEBI" id="CHEBI:37565"/>
        <label>2</label>
    </ligand>
</feature>
<dbReference type="Proteomes" id="UP000004668">
    <property type="component" value="Unassembled WGS sequence"/>
</dbReference>
<comment type="function">
    <text evidence="12 13">GTPase that plays an essential role in the late steps of ribosome biogenesis.</text>
</comment>
<evidence type="ECO:0000259" key="16">
    <source>
        <dbReference type="PROSITE" id="PS51712"/>
    </source>
</evidence>
<keyword evidence="14" id="KW-0963">Cytoplasm</keyword>
<evidence type="ECO:0000256" key="8">
    <source>
        <dbReference type="ARBA" id="ARBA00022840"/>
    </source>
</evidence>
<keyword evidence="6 13" id="KW-0547">Nucleotide-binding</keyword>
<dbReference type="FunFam" id="3.30.300.20:FF:000004">
    <property type="entry name" value="GTPase Der"/>
    <property type="match status" value="1"/>
</dbReference>
<dbReference type="Pfam" id="PF01926">
    <property type="entry name" value="MMR_HSR1"/>
    <property type="match status" value="2"/>
</dbReference>
<keyword evidence="7 14" id="KW-0418">Kinase</keyword>
<dbReference type="FunFam" id="3.40.50.300:FF:000040">
    <property type="entry name" value="GTPase Der"/>
    <property type="match status" value="1"/>
</dbReference>
<comment type="similarity">
    <text evidence="1 13 15">Belongs to the TRAFAC class TrmE-Era-EngA-EngB-Septin-like GTPase superfamily. EngA (Der) GTPase family.</text>
</comment>
<dbReference type="HOGENOM" id="CLU_016077_4_0_11"/>
<dbReference type="InterPro" id="IPR003593">
    <property type="entry name" value="AAA+_ATPase"/>
</dbReference>
<dbReference type="Pfam" id="PF14714">
    <property type="entry name" value="KH_dom-like"/>
    <property type="match status" value="1"/>
</dbReference>
<feature type="binding site" evidence="13">
    <location>
        <begin position="409"/>
        <end position="412"/>
    </location>
    <ligand>
        <name>GTP</name>
        <dbReference type="ChEBI" id="CHEBI:37565"/>
        <label>1</label>
    </ligand>
</feature>
<dbReference type="InterPro" id="IPR031166">
    <property type="entry name" value="G_ENGA"/>
</dbReference>
<dbReference type="NCBIfam" id="TIGR00017">
    <property type="entry name" value="cmk"/>
    <property type="match status" value="1"/>
</dbReference>
<dbReference type="CDD" id="cd01895">
    <property type="entry name" value="EngA2"/>
    <property type="match status" value="1"/>
</dbReference>
<comment type="catalytic activity">
    <reaction evidence="11 14">
        <text>CMP + ATP = CDP + ADP</text>
        <dbReference type="Rhea" id="RHEA:11600"/>
        <dbReference type="ChEBI" id="CHEBI:30616"/>
        <dbReference type="ChEBI" id="CHEBI:58069"/>
        <dbReference type="ChEBI" id="CHEBI:60377"/>
        <dbReference type="ChEBI" id="CHEBI:456216"/>
        <dbReference type="EC" id="2.7.4.25"/>
    </reaction>
</comment>
<dbReference type="HAMAP" id="MF_00238">
    <property type="entry name" value="Cytidyl_kinase_type1"/>
    <property type="match status" value="1"/>
</dbReference>
<dbReference type="SUPFAM" id="SSF52540">
    <property type="entry name" value="P-loop containing nucleoside triphosphate hydrolases"/>
    <property type="match status" value="3"/>
</dbReference>
<reference evidence="17 18" key="2">
    <citation type="submission" date="2011-10" db="EMBL/GenBank/DDBJ databases">
        <title>The Genome Sequence of Actinomyces viscosus C505.</title>
        <authorList>
            <consortium name="The Broad Institute Genome Sequencing Platform"/>
            <consortium name="The Broad Institute Genome Sequencing Center for Infectious Disease"/>
            <person name="Earl A."/>
            <person name="Ward D."/>
            <person name="Feldgarden M."/>
            <person name="Gevers D."/>
            <person name="Sibley C.D."/>
            <person name="Field T.R."/>
            <person name="Grinwis M."/>
            <person name="Eshaghurshan C.S."/>
            <person name="Surette M.G."/>
            <person name="Young S.K."/>
            <person name="Zeng Q."/>
            <person name="Gargeya S."/>
            <person name="Fitzgerald M."/>
            <person name="Haas B."/>
            <person name="Abouelleil A."/>
            <person name="Alvarado L."/>
            <person name="Arachchi H.M."/>
            <person name="Berlin A."/>
            <person name="Brown A."/>
            <person name="Chapman S.B."/>
            <person name="Chen Z."/>
            <person name="Dunbar C."/>
            <person name="Freedman E."/>
            <person name="Gearin G."/>
            <person name="Goldberg J."/>
            <person name="Griggs A."/>
            <person name="Gujja S."/>
            <person name="Heiman D."/>
            <person name="Howarth C."/>
            <person name="Larson L."/>
            <person name="Lui A."/>
            <person name="MacDonald P.J.P."/>
            <person name="Montmayeur A."/>
            <person name="Murphy C."/>
            <person name="Neiman D."/>
            <person name="Pearson M."/>
            <person name="Priest M."/>
            <person name="Roberts A."/>
            <person name="Saif S."/>
            <person name="Shea T."/>
            <person name="Shenoy N."/>
            <person name="Sisk P."/>
            <person name="Stolte C."/>
            <person name="Sykes S."/>
            <person name="Wortman J."/>
            <person name="Nusbaum C."/>
            <person name="Birren B."/>
        </authorList>
    </citation>
    <scope>NUCLEOTIDE SEQUENCE [LARGE SCALE GENOMIC DNA]</scope>
    <source>
        <strain evidence="17 18">C505</strain>
    </source>
</reference>
<dbReference type="PANTHER" id="PTHR43834:SF6">
    <property type="entry name" value="GTPASE DER"/>
    <property type="match status" value="1"/>
</dbReference>
<evidence type="ECO:0000256" key="11">
    <source>
        <dbReference type="ARBA" id="ARBA00048478"/>
    </source>
</evidence>
<keyword evidence="5" id="KW-0677">Repeat</keyword>
<dbReference type="InterPro" id="IPR032859">
    <property type="entry name" value="KH_dom-like"/>
</dbReference>
<evidence type="ECO:0000256" key="4">
    <source>
        <dbReference type="ARBA" id="ARBA00022679"/>
    </source>
</evidence>
<dbReference type="eggNOG" id="COG0283">
    <property type="taxonomic scope" value="Bacteria"/>
</dbReference>
<dbReference type="AlphaFoldDB" id="F2UZB5"/>
<dbReference type="GO" id="GO:0042254">
    <property type="term" value="P:ribosome biogenesis"/>
    <property type="evidence" value="ECO:0007669"/>
    <property type="project" value="UniProtKB-KW"/>
</dbReference>
<keyword evidence="9 13" id="KW-0342">GTP-binding</keyword>
<evidence type="ECO:0000256" key="12">
    <source>
        <dbReference type="ARBA" id="ARBA00053470"/>
    </source>
</evidence>
<comment type="similarity">
    <text evidence="2 14">Belongs to the cytidylate kinase family. Type 1 subfamily.</text>
</comment>
<feature type="domain" description="EngA-type G" evidence="16">
    <location>
        <begin position="294"/>
        <end position="457"/>
    </location>
</feature>
<evidence type="ECO:0000256" key="3">
    <source>
        <dbReference type="ARBA" id="ARBA00022517"/>
    </source>
</evidence>
<accession>F2UZB5</accession>
<proteinExistence type="inferred from homology"/>
<dbReference type="PANTHER" id="PTHR43834">
    <property type="entry name" value="GTPASE DER"/>
    <property type="match status" value="1"/>
</dbReference>
<evidence type="ECO:0000256" key="6">
    <source>
        <dbReference type="ARBA" id="ARBA00022741"/>
    </source>
</evidence>
<comment type="subcellular location">
    <subcellularLocation>
        <location evidence="14">Cytoplasm</location>
    </subcellularLocation>
</comment>
<evidence type="ECO:0000256" key="2">
    <source>
        <dbReference type="ARBA" id="ARBA00009427"/>
    </source>
</evidence>
<dbReference type="InterPro" id="IPR027417">
    <property type="entry name" value="P-loop_NTPase"/>
</dbReference>
<dbReference type="NCBIfam" id="NF007071">
    <property type="entry name" value="PRK09518.1"/>
    <property type="match status" value="1"/>
</dbReference>
<dbReference type="CDD" id="cd02020">
    <property type="entry name" value="CMPK"/>
    <property type="match status" value="1"/>
</dbReference>
<dbReference type="eggNOG" id="COG1160">
    <property type="taxonomic scope" value="Bacteria"/>
</dbReference>
<feature type="binding site" evidence="13">
    <location>
        <begin position="475"/>
        <end position="482"/>
    </location>
    <ligand>
        <name>GTP</name>
        <dbReference type="ChEBI" id="CHEBI:37565"/>
        <label>2</label>
    </ligand>
</feature>
<evidence type="ECO:0000256" key="7">
    <source>
        <dbReference type="ARBA" id="ARBA00022777"/>
    </source>
</evidence>
<dbReference type="InterPro" id="IPR006073">
    <property type="entry name" value="GTP-bd"/>
</dbReference>
<dbReference type="NCBIfam" id="NF002828">
    <property type="entry name" value="PRK03003.1"/>
    <property type="match status" value="1"/>
</dbReference>
<dbReference type="HAMAP" id="MF_00195">
    <property type="entry name" value="GTPase_Der"/>
    <property type="match status" value="1"/>
</dbReference>
<evidence type="ECO:0000313" key="18">
    <source>
        <dbReference type="Proteomes" id="UP000004668"/>
    </source>
</evidence>
<protein>
    <recommendedName>
        <fullName evidence="13 14">Multifunctional fusion protein</fullName>
    </recommendedName>
    <domain>
        <recommendedName>
            <fullName evidence="14">Cytidylate kinase</fullName>
            <shortName evidence="14">CK</shortName>
            <ecNumber evidence="14">2.7.4.25</ecNumber>
        </recommendedName>
        <alternativeName>
            <fullName evidence="14">Cytidine monophosphate kinase</fullName>
            <shortName evidence="14">CMP kinase</shortName>
        </alternativeName>
    </domain>
    <domain>
        <recommendedName>
            <fullName evidence="13">GTPase Der</fullName>
        </recommendedName>
        <alternativeName>
            <fullName evidence="13">GTP-binding protein EngA</fullName>
        </alternativeName>
    </domain>
</protein>
<dbReference type="InterPro" id="IPR011994">
    <property type="entry name" value="Cytidylate_kinase_dom"/>
</dbReference>
<evidence type="ECO:0000256" key="1">
    <source>
        <dbReference type="ARBA" id="ARBA00008279"/>
    </source>
</evidence>
<evidence type="ECO:0000256" key="14">
    <source>
        <dbReference type="HAMAP-Rule" id="MF_00238"/>
    </source>
</evidence>
<comment type="subunit">
    <text evidence="13">Associates with the 50S ribosomal subunit.</text>
</comment>
<feature type="domain" description="EngA-type G" evidence="16">
    <location>
        <begin position="469"/>
        <end position="642"/>
    </location>
</feature>
<gene>
    <name evidence="14" type="primary">cmk</name>
    <name evidence="13" type="synonym">der</name>
    <name evidence="17" type="ORF">HMPREF0059_01788</name>
</gene>
<dbReference type="InterPro" id="IPR003136">
    <property type="entry name" value="Cytidylate_kin"/>
</dbReference>
<evidence type="ECO:0000256" key="13">
    <source>
        <dbReference type="HAMAP-Rule" id="MF_00195"/>
    </source>
</evidence>
<comment type="caution">
    <text evidence="17">The sequence shown here is derived from an EMBL/GenBank/DDBJ whole genome shotgun (WGS) entry which is preliminary data.</text>
</comment>
<evidence type="ECO:0000256" key="10">
    <source>
        <dbReference type="ARBA" id="ARBA00047615"/>
    </source>
</evidence>
<dbReference type="PRINTS" id="PR00326">
    <property type="entry name" value="GTP1OBG"/>
</dbReference>
<evidence type="ECO:0000313" key="17">
    <source>
        <dbReference type="EMBL" id="EGE37519.2"/>
    </source>
</evidence>
<feature type="binding site" evidence="13">
    <location>
        <begin position="300"/>
        <end position="307"/>
    </location>
    <ligand>
        <name>GTP</name>
        <dbReference type="ChEBI" id="CHEBI:37565"/>
        <label>1</label>
    </ligand>
</feature>
<dbReference type="InterPro" id="IPR005225">
    <property type="entry name" value="Small_GTP-bd"/>
</dbReference>
<dbReference type="CDD" id="cd01894">
    <property type="entry name" value="EngA1"/>
    <property type="match status" value="1"/>
</dbReference>
<dbReference type="PROSITE" id="PS51712">
    <property type="entry name" value="G_ENGA"/>
    <property type="match status" value="2"/>
</dbReference>
<dbReference type="Gene3D" id="3.40.50.300">
    <property type="entry name" value="P-loop containing nucleotide triphosphate hydrolases"/>
    <property type="match status" value="3"/>
</dbReference>